<protein>
    <submittedName>
        <fullName evidence="1">Uncharacterized protein</fullName>
    </submittedName>
</protein>
<evidence type="ECO:0000313" key="1">
    <source>
        <dbReference type="EMBL" id="KAE9403002.1"/>
    </source>
</evidence>
<gene>
    <name evidence="1" type="ORF">BT96DRAFT_511075</name>
</gene>
<accession>A0A6A4HUU3</accession>
<reference evidence="1" key="1">
    <citation type="journal article" date="2019" name="Environ. Microbiol.">
        <title>Fungal ecological strategies reflected in gene transcription - a case study of two litter decomposers.</title>
        <authorList>
            <person name="Barbi F."/>
            <person name="Kohler A."/>
            <person name="Barry K."/>
            <person name="Baskaran P."/>
            <person name="Daum C."/>
            <person name="Fauchery L."/>
            <person name="Ihrmark K."/>
            <person name="Kuo A."/>
            <person name="LaButti K."/>
            <person name="Lipzen A."/>
            <person name="Morin E."/>
            <person name="Grigoriev I.V."/>
            <person name="Henrissat B."/>
            <person name="Lindahl B."/>
            <person name="Martin F."/>
        </authorList>
    </citation>
    <scope>NUCLEOTIDE SEQUENCE</scope>
    <source>
        <strain evidence="1">JB14</strain>
    </source>
</reference>
<name>A0A6A4HUU3_9AGAR</name>
<dbReference type="Proteomes" id="UP000799118">
    <property type="component" value="Unassembled WGS sequence"/>
</dbReference>
<sequence length="188" mass="21228">MISLLVSRFQILQSVLLMPLSHLLSPTFNVELSTLKSIISRGLFYILGAIYYRTHLPGSCFTLPRGLYTRSAQGAFRECLCSLLATTAISASPHHHAVYTRCCAGTDRTKDVSSLLRNPSRICSMFLDSQHKRDWIEVCGACRRECIRGLGQKSYDSIQRKLQFHVHLLKAVASPYTSEKINIQRYST</sequence>
<proteinExistence type="predicted"/>
<organism evidence="1 2">
    <name type="scientific">Gymnopus androsaceus JB14</name>
    <dbReference type="NCBI Taxonomy" id="1447944"/>
    <lineage>
        <taxon>Eukaryota</taxon>
        <taxon>Fungi</taxon>
        <taxon>Dikarya</taxon>
        <taxon>Basidiomycota</taxon>
        <taxon>Agaricomycotina</taxon>
        <taxon>Agaricomycetes</taxon>
        <taxon>Agaricomycetidae</taxon>
        <taxon>Agaricales</taxon>
        <taxon>Marasmiineae</taxon>
        <taxon>Omphalotaceae</taxon>
        <taxon>Gymnopus</taxon>
    </lineage>
</organism>
<evidence type="ECO:0000313" key="2">
    <source>
        <dbReference type="Proteomes" id="UP000799118"/>
    </source>
</evidence>
<keyword evidence="2" id="KW-1185">Reference proteome</keyword>
<dbReference type="AlphaFoldDB" id="A0A6A4HUU3"/>
<dbReference type="EMBL" id="ML769429">
    <property type="protein sequence ID" value="KAE9403002.1"/>
    <property type="molecule type" value="Genomic_DNA"/>
</dbReference>